<evidence type="ECO:0000256" key="1">
    <source>
        <dbReference type="SAM" id="MobiDB-lite"/>
    </source>
</evidence>
<protein>
    <recommendedName>
        <fullName evidence="2">HAUS augmin-like complex subunit 6 N-terminal domain-containing protein</fullName>
    </recommendedName>
</protein>
<keyword evidence="4" id="KW-1185">Reference proteome</keyword>
<feature type="compositionally biased region" description="Basic and acidic residues" evidence="1">
    <location>
        <begin position="536"/>
        <end position="551"/>
    </location>
</feature>
<feature type="region of interest" description="Disordered" evidence="1">
    <location>
        <begin position="619"/>
        <end position="640"/>
    </location>
</feature>
<reference evidence="3 4" key="1">
    <citation type="journal article" date="2016" name="Nat. Commun.">
        <title>Ectomycorrhizal ecology is imprinted in the genome of the dominant symbiotic fungus Cenococcum geophilum.</title>
        <authorList>
            <consortium name="DOE Joint Genome Institute"/>
            <person name="Peter M."/>
            <person name="Kohler A."/>
            <person name="Ohm R.A."/>
            <person name="Kuo A."/>
            <person name="Krutzmann J."/>
            <person name="Morin E."/>
            <person name="Arend M."/>
            <person name="Barry K.W."/>
            <person name="Binder M."/>
            <person name="Choi C."/>
            <person name="Clum A."/>
            <person name="Copeland A."/>
            <person name="Grisel N."/>
            <person name="Haridas S."/>
            <person name="Kipfer T."/>
            <person name="LaButti K."/>
            <person name="Lindquist E."/>
            <person name="Lipzen A."/>
            <person name="Maire R."/>
            <person name="Meier B."/>
            <person name="Mihaltcheva S."/>
            <person name="Molinier V."/>
            <person name="Murat C."/>
            <person name="Poggeler S."/>
            <person name="Quandt C.A."/>
            <person name="Sperisen C."/>
            <person name="Tritt A."/>
            <person name="Tisserant E."/>
            <person name="Crous P.W."/>
            <person name="Henrissat B."/>
            <person name="Nehls U."/>
            <person name="Egli S."/>
            <person name="Spatafora J.W."/>
            <person name="Grigoriev I.V."/>
            <person name="Martin F.M."/>
        </authorList>
    </citation>
    <scope>NUCLEOTIDE SEQUENCE [LARGE SCALE GENOMIC DNA]</scope>
    <source>
        <strain evidence="3 4">CBS 459.81</strain>
    </source>
</reference>
<dbReference type="OrthoDB" id="5575722at2759"/>
<evidence type="ECO:0000313" key="3">
    <source>
        <dbReference type="EMBL" id="OCK73968.1"/>
    </source>
</evidence>
<feature type="compositionally biased region" description="Polar residues" evidence="1">
    <location>
        <begin position="659"/>
        <end position="669"/>
    </location>
</feature>
<feature type="region of interest" description="Disordered" evidence="1">
    <location>
        <begin position="659"/>
        <end position="711"/>
    </location>
</feature>
<feature type="region of interest" description="Disordered" evidence="1">
    <location>
        <begin position="408"/>
        <end position="582"/>
    </location>
</feature>
<feature type="compositionally biased region" description="Basic and acidic residues" evidence="1">
    <location>
        <begin position="694"/>
        <end position="710"/>
    </location>
</feature>
<organism evidence="3 4">
    <name type="scientific">Lepidopterella palustris CBS 459.81</name>
    <dbReference type="NCBI Taxonomy" id="1314670"/>
    <lineage>
        <taxon>Eukaryota</taxon>
        <taxon>Fungi</taxon>
        <taxon>Dikarya</taxon>
        <taxon>Ascomycota</taxon>
        <taxon>Pezizomycotina</taxon>
        <taxon>Dothideomycetes</taxon>
        <taxon>Pleosporomycetidae</taxon>
        <taxon>Mytilinidiales</taxon>
        <taxon>Argynnaceae</taxon>
        <taxon>Lepidopterella</taxon>
    </lineage>
</organism>
<name>A0A8E2J971_9PEZI</name>
<sequence length="782" mass="87530">MSRSTSTSSVAPSTTVNLSRSLSLKSTSQPTKPSNVTLFLTNLRLLDLDLQPDWPSITTQTFATQNAQQNQKNRIRCVEWALVRLFELWDVEEMRDKLQPFFPPLEPLQSLNLRAALYRCLNELKKNGVLGRESVLRKTMLDECKGDKFMEILALFSTAVLKKAVTGGNHATKRGLVKNLATAPILSTYQQGSLLPLAIAHRAHLRAILRRKDEQRFRYTKFAELLETKTEQINQRNEEIQTTRNARKSVSQADAVSIKKQLRENWIGDKKWLDTVLHGDESQTEDAFLNASFRDVWRTVESGGSLNEQSNHGGLLDDLESRVKQQQTRLQRWKSFHARIANSNATSHDTSQAAVFEKKSPVDKVRFDTHLRLQLGMPISEGEKTAAAASEMSRTYDSLISAMEKELGNASKLKRDRGRPTQLYERRGSLHHSSRSPTKRRKSRSDSAPKKPMDHSAAESRPKAAAPPAKPKFEKVIAPAAKPKPEKVAAPPAKPKLDKVPVLPRNHDIMSTPIDSEATLVGNTGESLPAAVPRSVVREPAIDNEEKDRLEPAANHTIEEPSVLSELTPEPPSEPSLSTEERLAEQIISSIAEATPSPIKKPRPSLMERARMSMAHTSAFQLSSTLEESPPPATFTIPEIPQQVVLDRRTSLLERTRQSMSLASQQPSNLHKARKSMALKSSRQSLYPVNQFETPRKQSPIEEKKGDSTPKEYLFSEQADYDHVFKSRPKIAQSPSFTPQVDEEEDELPVGDSMIDLVNEGLQEEVWESSPLRRPGVGKGRG</sequence>
<evidence type="ECO:0000313" key="4">
    <source>
        <dbReference type="Proteomes" id="UP000250266"/>
    </source>
</evidence>
<dbReference type="EMBL" id="KV745601">
    <property type="protein sequence ID" value="OCK73968.1"/>
    <property type="molecule type" value="Genomic_DNA"/>
</dbReference>
<gene>
    <name evidence="3" type="ORF">K432DRAFT_430290</name>
</gene>
<dbReference type="InterPro" id="IPR028163">
    <property type="entry name" value="HAUS_6_N"/>
</dbReference>
<feature type="domain" description="HAUS augmin-like complex subunit 6 N-terminal" evidence="2">
    <location>
        <begin position="39"/>
        <end position="260"/>
    </location>
</feature>
<accession>A0A8E2J971</accession>
<feature type="compositionally biased region" description="Polar residues" evidence="1">
    <location>
        <begin position="679"/>
        <end position="693"/>
    </location>
</feature>
<dbReference type="Proteomes" id="UP000250266">
    <property type="component" value="Unassembled WGS sequence"/>
</dbReference>
<dbReference type="AlphaFoldDB" id="A0A8E2J971"/>
<evidence type="ECO:0000259" key="2">
    <source>
        <dbReference type="Pfam" id="PF14661"/>
    </source>
</evidence>
<dbReference type="Pfam" id="PF14661">
    <property type="entry name" value="HAUS6_N"/>
    <property type="match status" value="1"/>
</dbReference>
<proteinExistence type="predicted"/>
<feature type="compositionally biased region" description="Basic and acidic residues" evidence="1">
    <location>
        <begin position="444"/>
        <end position="462"/>
    </location>
</feature>
<feature type="compositionally biased region" description="Basic residues" evidence="1">
    <location>
        <begin position="429"/>
        <end position="443"/>
    </location>
</feature>